<feature type="region of interest" description="Disordered" evidence="1">
    <location>
        <begin position="68"/>
        <end position="90"/>
    </location>
</feature>
<dbReference type="PANTHER" id="PTHR46932:SF12">
    <property type="entry name" value="HEAVY METAL-ASSOCIATED ISOPRENYLATED PLANT PROTEIN 47"/>
    <property type="match status" value="1"/>
</dbReference>
<organism evidence="2 3">
    <name type="scientific">Morella rubra</name>
    <name type="common">Chinese bayberry</name>
    <dbReference type="NCBI Taxonomy" id="262757"/>
    <lineage>
        <taxon>Eukaryota</taxon>
        <taxon>Viridiplantae</taxon>
        <taxon>Streptophyta</taxon>
        <taxon>Embryophyta</taxon>
        <taxon>Tracheophyta</taxon>
        <taxon>Spermatophyta</taxon>
        <taxon>Magnoliopsida</taxon>
        <taxon>eudicotyledons</taxon>
        <taxon>Gunneridae</taxon>
        <taxon>Pentapetalae</taxon>
        <taxon>rosids</taxon>
        <taxon>fabids</taxon>
        <taxon>Fagales</taxon>
        <taxon>Myricaceae</taxon>
        <taxon>Morella</taxon>
    </lineage>
</organism>
<sequence>MTKDKFRNQAMKSAVSKYGVISVAIEGPDNDQLVVIGEGVDAVNLTRSLQKKLRCATLLRVEELEEPVEPAVEPATVEPAVPSVEQSNNPVGTFSPPPAAVYYYQVVCDPDPYYPCSIM</sequence>
<dbReference type="EMBL" id="RXIC02000025">
    <property type="protein sequence ID" value="KAB1208415.1"/>
    <property type="molecule type" value="Genomic_DNA"/>
</dbReference>
<evidence type="ECO:0000256" key="1">
    <source>
        <dbReference type="SAM" id="MobiDB-lite"/>
    </source>
</evidence>
<feature type="compositionally biased region" description="Low complexity" evidence="1">
    <location>
        <begin position="69"/>
        <end position="85"/>
    </location>
</feature>
<dbReference type="Proteomes" id="UP000516437">
    <property type="component" value="Chromosome 7"/>
</dbReference>
<dbReference type="Gene3D" id="3.30.70.100">
    <property type="match status" value="1"/>
</dbReference>
<keyword evidence="3" id="KW-1185">Reference proteome</keyword>
<comment type="caution">
    <text evidence="2">The sequence shown here is derived from an EMBL/GenBank/DDBJ whole genome shotgun (WGS) entry which is preliminary data.</text>
</comment>
<protein>
    <recommendedName>
        <fullName evidence="4">Heavy metal-associated isoprenylated plant protein 47</fullName>
    </recommendedName>
</protein>
<proteinExistence type="predicted"/>
<accession>A0A6A1V7M3</accession>
<evidence type="ECO:0000313" key="2">
    <source>
        <dbReference type="EMBL" id="KAB1208415.1"/>
    </source>
</evidence>
<reference evidence="2 3" key="1">
    <citation type="journal article" date="2019" name="Plant Biotechnol. J.">
        <title>The red bayberry genome and genetic basis of sex determination.</title>
        <authorList>
            <person name="Jia H.M."/>
            <person name="Jia H.J."/>
            <person name="Cai Q.L."/>
            <person name="Wang Y."/>
            <person name="Zhao H.B."/>
            <person name="Yang W.F."/>
            <person name="Wang G.Y."/>
            <person name="Li Y.H."/>
            <person name="Zhan D.L."/>
            <person name="Shen Y.T."/>
            <person name="Niu Q.F."/>
            <person name="Chang L."/>
            <person name="Qiu J."/>
            <person name="Zhao L."/>
            <person name="Xie H.B."/>
            <person name="Fu W.Y."/>
            <person name="Jin J."/>
            <person name="Li X.W."/>
            <person name="Jiao Y."/>
            <person name="Zhou C.C."/>
            <person name="Tu T."/>
            <person name="Chai C.Y."/>
            <person name="Gao J.L."/>
            <person name="Fan L.J."/>
            <person name="van de Weg E."/>
            <person name="Wang J.Y."/>
            <person name="Gao Z.S."/>
        </authorList>
    </citation>
    <scope>NUCLEOTIDE SEQUENCE [LARGE SCALE GENOMIC DNA]</scope>
    <source>
        <tissue evidence="2">Leaves</tissue>
    </source>
</reference>
<name>A0A6A1V7M3_9ROSI</name>
<dbReference type="AlphaFoldDB" id="A0A6A1V7M3"/>
<gene>
    <name evidence="2" type="ORF">CJ030_MR7G001384</name>
</gene>
<dbReference type="OrthoDB" id="692882at2759"/>
<dbReference type="PANTHER" id="PTHR46932">
    <property type="entry name" value="HEAVY METAL-ASSOCIATED ISOPRENYLATED PLANT PROTEIN 47"/>
    <property type="match status" value="1"/>
</dbReference>
<evidence type="ECO:0000313" key="3">
    <source>
        <dbReference type="Proteomes" id="UP000516437"/>
    </source>
</evidence>
<evidence type="ECO:0008006" key="4">
    <source>
        <dbReference type="Google" id="ProtNLM"/>
    </source>
</evidence>
<dbReference type="InterPro" id="IPR042885">
    <property type="entry name" value="HIPP47/16"/>
</dbReference>